<organism evidence="1 2">
    <name type="scientific">Trichinella pseudospiralis</name>
    <name type="common">Parasitic roundworm</name>
    <dbReference type="NCBI Taxonomy" id="6337"/>
    <lineage>
        <taxon>Eukaryota</taxon>
        <taxon>Metazoa</taxon>
        <taxon>Ecdysozoa</taxon>
        <taxon>Nematoda</taxon>
        <taxon>Enoplea</taxon>
        <taxon>Dorylaimia</taxon>
        <taxon>Trichinellida</taxon>
        <taxon>Trichinellidae</taxon>
        <taxon>Trichinella</taxon>
    </lineage>
</organism>
<comment type="caution">
    <text evidence="1">The sequence shown here is derived from an EMBL/GenBank/DDBJ whole genome shotgun (WGS) entry which is preliminary data.</text>
</comment>
<proteinExistence type="predicted"/>
<evidence type="ECO:0000313" key="1">
    <source>
        <dbReference type="EMBL" id="KRY63989.1"/>
    </source>
</evidence>
<gene>
    <name evidence="1" type="ORF">T4D_3539</name>
</gene>
<dbReference type="AlphaFoldDB" id="A0A0V1DR77"/>
<evidence type="ECO:0000313" key="2">
    <source>
        <dbReference type="Proteomes" id="UP000054995"/>
    </source>
</evidence>
<name>A0A0V1DR77_TRIPS</name>
<sequence length="32" mass="3563">MKQGVDHFLVIRTEGLGIVVQEDASAEFVFVK</sequence>
<accession>A0A0V1DR77</accession>
<protein>
    <submittedName>
        <fullName evidence="1">Uncharacterized protein</fullName>
    </submittedName>
</protein>
<keyword evidence="2" id="KW-1185">Reference proteome</keyword>
<dbReference type="Proteomes" id="UP000054995">
    <property type="component" value="Unassembled WGS sequence"/>
</dbReference>
<reference evidence="1 2" key="1">
    <citation type="submission" date="2015-01" db="EMBL/GenBank/DDBJ databases">
        <title>Evolution of Trichinella species and genotypes.</title>
        <authorList>
            <person name="Korhonen P.K."/>
            <person name="Edoardo P."/>
            <person name="Giuseppe L.R."/>
            <person name="Gasser R.B."/>
        </authorList>
    </citation>
    <scope>NUCLEOTIDE SEQUENCE [LARGE SCALE GENOMIC DNA]</scope>
    <source>
        <strain evidence="1">ISS470</strain>
    </source>
</reference>
<dbReference type="EMBL" id="JYDT01001839">
    <property type="protein sequence ID" value="KRY63989.1"/>
    <property type="molecule type" value="Genomic_DNA"/>
</dbReference>